<dbReference type="RefSeq" id="WP_221330621.1">
    <property type="nucleotide sequence ID" value="NZ_BONT01000061.1"/>
</dbReference>
<dbReference type="GO" id="GO:0046933">
    <property type="term" value="F:proton-transporting ATP synthase activity, rotational mechanism"/>
    <property type="evidence" value="ECO:0007669"/>
    <property type="project" value="UniProtKB-UniRule"/>
</dbReference>
<evidence type="ECO:0000313" key="9">
    <source>
        <dbReference type="Proteomes" id="UP000548476"/>
    </source>
</evidence>
<evidence type="ECO:0000256" key="3">
    <source>
        <dbReference type="ARBA" id="ARBA00022781"/>
    </source>
</evidence>
<dbReference type="Gene3D" id="1.10.520.20">
    <property type="entry name" value="N-terminal domain of the delta subunit of the F1F0-ATP synthase"/>
    <property type="match status" value="1"/>
</dbReference>
<dbReference type="Pfam" id="PF00213">
    <property type="entry name" value="OSCP"/>
    <property type="match status" value="1"/>
</dbReference>
<organism evidence="8 9">
    <name type="scientific">Phytomonospora endophytica</name>
    <dbReference type="NCBI Taxonomy" id="714109"/>
    <lineage>
        <taxon>Bacteria</taxon>
        <taxon>Bacillati</taxon>
        <taxon>Actinomycetota</taxon>
        <taxon>Actinomycetes</taxon>
        <taxon>Micromonosporales</taxon>
        <taxon>Micromonosporaceae</taxon>
        <taxon>Phytomonospora</taxon>
    </lineage>
</organism>
<comment type="caution">
    <text evidence="8">The sequence shown here is derived from an EMBL/GenBank/DDBJ whole genome shotgun (WGS) entry which is preliminary data.</text>
</comment>
<evidence type="ECO:0000256" key="1">
    <source>
        <dbReference type="ARBA" id="ARBA00004370"/>
    </source>
</evidence>
<sequence>MHAASRETYQAGVDALASYAKRVKSDTVRTTADDLLSVAGLLGSEPRLRRALSDPARDGKDRAGLAESLLKGKVSAGALKLATTLTEGRWSNATELLNGTESLGVEALLVAADKDGKLADVEDELFRFGQVVAGDAGLSNALSDGSVPAEQRATLVASLLKDKANPITLRLAEVALSGFGGRGFGTGLSRLVELAAEKREQQLAFVTVAGSLSEDQEQRLTAKLARMYGREVSVKVIVDPAIVGGMSVRVGDDLYDGTVSRRLADARHALSGDH</sequence>
<keyword evidence="7" id="KW-0139">CF(1)</keyword>
<comment type="similarity">
    <text evidence="7">Belongs to the ATPase delta chain family.</text>
</comment>
<evidence type="ECO:0000256" key="6">
    <source>
        <dbReference type="ARBA" id="ARBA00023310"/>
    </source>
</evidence>
<evidence type="ECO:0000256" key="7">
    <source>
        <dbReference type="HAMAP-Rule" id="MF_01416"/>
    </source>
</evidence>
<dbReference type="AlphaFoldDB" id="A0A841F8U1"/>
<reference evidence="8 9" key="1">
    <citation type="submission" date="2020-08" db="EMBL/GenBank/DDBJ databases">
        <title>Genomic Encyclopedia of Type Strains, Phase IV (KMG-IV): sequencing the most valuable type-strain genomes for metagenomic binning, comparative biology and taxonomic classification.</title>
        <authorList>
            <person name="Goeker M."/>
        </authorList>
    </citation>
    <scope>NUCLEOTIDE SEQUENCE [LARGE SCALE GENOMIC DNA]</scope>
    <source>
        <strain evidence="8 9">YIM 65646</strain>
    </source>
</reference>
<comment type="function">
    <text evidence="7">F(1)F(0) ATP synthase produces ATP from ADP in the presence of a proton or sodium gradient. F-type ATPases consist of two structural domains, F(1) containing the extramembraneous catalytic core and F(0) containing the membrane proton channel, linked together by a central stalk and a peripheral stalk. During catalysis, ATP synthesis in the catalytic domain of F(1) is coupled via a rotary mechanism of the central stalk subunits to proton translocation.</text>
</comment>
<accession>A0A841F8U1</accession>
<keyword evidence="3 7" id="KW-0375">Hydrogen ion transport</keyword>
<keyword evidence="6 7" id="KW-0066">ATP synthesis</keyword>
<evidence type="ECO:0000313" key="8">
    <source>
        <dbReference type="EMBL" id="MBB6032174.1"/>
    </source>
</evidence>
<dbReference type="Proteomes" id="UP000548476">
    <property type="component" value="Unassembled WGS sequence"/>
</dbReference>
<evidence type="ECO:0000256" key="5">
    <source>
        <dbReference type="ARBA" id="ARBA00023136"/>
    </source>
</evidence>
<keyword evidence="2 7" id="KW-0813">Transport</keyword>
<keyword evidence="4 7" id="KW-0406">Ion transport</keyword>
<dbReference type="GO" id="GO:0005886">
    <property type="term" value="C:plasma membrane"/>
    <property type="evidence" value="ECO:0007669"/>
    <property type="project" value="UniProtKB-SubCell"/>
</dbReference>
<dbReference type="HAMAP" id="MF_01416">
    <property type="entry name" value="ATP_synth_delta_bact"/>
    <property type="match status" value="1"/>
</dbReference>
<dbReference type="GO" id="GO:0045259">
    <property type="term" value="C:proton-transporting ATP synthase complex"/>
    <property type="evidence" value="ECO:0007669"/>
    <property type="project" value="UniProtKB-KW"/>
</dbReference>
<comment type="function">
    <text evidence="7">This protein is part of the stalk that links CF(0) to CF(1). It either transmits conformational changes from CF(0) to CF(1) or is implicated in proton conduction.</text>
</comment>
<proteinExistence type="inferred from homology"/>
<dbReference type="PRINTS" id="PR00125">
    <property type="entry name" value="ATPASEDELTA"/>
</dbReference>
<keyword evidence="7" id="KW-1003">Cell membrane</keyword>
<comment type="subcellular location">
    <subcellularLocation>
        <location evidence="7">Cell membrane</location>
        <topology evidence="7">Peripheral membrane protein</topology>
    </subcellularLocation>
    <subcellularLocation>
        <location evidence="1">Membrane</location>
    </subcellularLocation>
</comment>
<keyword evidence="5 7" id="KW-0472">Membrane</keyword>
<dbReference type="NCBIfam" id="NF009967">
    <property type="entry name" value="PRK13430.1"/>
    <property type="match status" value="1"/>
</dbReference>
<dbReference type="EMBL" id="JACHGT010000001">
    <property type="protein sequence ID" value="MBB6032174.1"/>
    <property type="molecule type" value="Genomic_DNA"/>
</dbReference>
<dbReference type="InterPro" id="IPR000711">
    <property type="entry name" value="ATPase_OSCP/dsu"/>
</dbReference>
<dbReference type="InterPro" id="IPR026015">
    <property type="entry name" value="ATP_synth_OSCP/delta_N_sf"/>
</dbReference>
<evidence type="ECO:0000256" key="4">
    <source>
        <dbReference type="ARBA" id="ARBA00023065"/>
    </source>
</evidence>
<evidence type="ECO:0000256" key="2">
    <source>
        <dbReference type="ARBA" id="ARBA00022448"/>
    </source>
</evidence>
<protein>
    <recommendedName>
        <fullName evidence="7">ATP synthase subunit delta</fullName>
    </recommendedName>
    <alternativeName>
        <fullName evidence="7">ATP synthase F(1) sector subunit delta</fullName>
    </alternativeName>
    <alternativeName>
        <fullName evidence="7">F-type ATPase subunit delta</fullName>
        <shortName evidence="7">F-ATPase subunit delta</shortName>
    </alternativeName>
</protein>
<dbReference type="PANTHER" id="PTHR11910">
    <property type="entry name" value="ATP SYNTHASE DELTA CHAIN"/>
    <property type="match status" value="1"/>
</dbReference>
<keyword evidence="9" id="KW-1185">Reference proteome</keyword>
<gene>
    <name evidence="7" type="primary">atpH</name>
    <name evidence="8" type="ORF">HNR73_000016</name>
</gene>
<name>A0A841F8U1_9ACTN</name>